<dbReference type="AlphaFoldDB" id="A0A9D4D4T5"/>
<gene>
    <name evidence="1" type="ORF">DPMN_044807</name>
</gene>
<evidence type="ECO:0000313" key="2">
    <source>
        <dbReference type="Proteomes" id="UP000828390"/>
    </source>
</evidence>
<reference evidence="1" key="1">
    <citation type="journal article" date="2019" name="bioRxiv">
        <title>The Genome of the Zebra Mussel, Dreissena polymorpha: A Resource for Invasive Species Research.</title>
        <authorList>
            <person name="McCartney M.A."/>
            <person name="Auch B."/>
            <person name="Kono T."/>
            <person name="Mallez S."/>
            <person name="Zhang Y."/>
            <person name="Obille A."/>
            <person name="Becker A."/>
            <person name="Abrahante J.E."/>
            <person name="Garbe J."/>
            <person name="Badalamenti J.P."/>
            <person name="Herman A."/>
            <person name="Mangelson H."/>
            <person name="Liachko I."/>
            <person name="Sullivan S."/>
            <person name="Sone E.D."/>
            <person name="Koren S."/>
            <person name="Silverstein K.A.T."/>
            <person name="Beckman K.B."/>
            <person name="Gohl D.M."/>
        </authorList>
    </citation>
    <scope>NUCLEOTIDE SEQUENCE</scope>
    <source>
        <strain evidence="1">Duluth1</strain>
        <tissue evidence="1">Whole animal</tissue>
    </source>
</reference>
<accession>A0A9D4D4T5</accession>
<dbReference type="EMBL" id="JAIWYP010000011">
    <property type="protein sequence ID" value="KAH3738179.1"/>
    <property type="molecule type" value="Genomic_DNA"/>
</dbReference>
<evidence type="ECO:0008006" key="3">
    <source>
        <dbReference type="Google" id="ProtNLM"/>
    </source>
</evidence>
<dbReference type="Proteomes" id="UP000828390">
    <property type="component" value="Unassembled WGS sequence"/>
</dbReference>
<sequence length="87" mass="10305">MRYTEASLEEIVREMLRLEFLSDDITEHLDRIKKCLEKSDHIYVCDLDNKEEIDATILQALLKGILLMTDLTIPNDIHFYNYNHAFC</sequence>
<organism evidence="1 2">
    <name type="scientific">Dreissena polymorpha</name>
    <name type="common">Zebra mussel</name>
    <name type="synonym">Mytilus polymorpha</name>
    <dbReference type="NCBI Taxonomy" id="45954"/>
    <lineage>
        <taxon>Eukaryota</taxon>
        <taxon>Metazoa</taxon>
        <taxon>Spiralia</taxon>
        <taxon>Lophotrochozoa</taxon>
        <taxon>Mollusca</taxon>
        <taxon>Bivalvia</taxon>
        <taxon>Autobranchia</taxon>
        <taxon>Heteroconchia</taxon>
        <taxon>Euheterodonta</taxon>
        <taxon>Imparidentia</taxon>
        <taxon>Neoheterodontei</taxon>
        <taxon>Myida</taxon>
        <taxon>Dreissenoidea</taxon>
        <taxon>Dreissenidae</taxon>
        <taxon>Dreissena</taxon>
    </lineage>
</organism>
<name>A0A9D4D4T5_DREPO</name>
<protein>
    <recommendedName>
        <fullName evidence="3">STAS domain-containing protein</fullName>
    </recommendedName>
</protein>
<proteinExistence type="predicted"/>
<comment type="caution">
    <text evidence="1">The sequence shown here is derived from an EMBL/GenBank/DDBJ whole genome shotgun (WGS) entry which is preliminary data.</text>
</comment>
<keyword evidence="2" id="KW-1185">Reference proteome</keyword>
<evidence type="ECO:0000313" key="1">
    <source>
        <dbReference type="EMBL" id="KAH3738179.1"/>
    </source>
</evidence>
<reference evidence="1" key="2">
    <citation type="submission" date="2020-11" db="EMBL/GenBank/DDBJ databases">
        <authorList>
            <person name="McCartney M.A."/>
            <person name="Auch B."/>
            <person name="Kono T."/>
            <person name="Mallez S."/>
            <person name="Becker A."/>
            <person name="Gohl D.M."/>
            <person name="Silverstein K.A.T."/>
            <person name="Koren S."/>
            <person name="Bechman K.B."/>
            <person name="Herman A."/>
            <person name="Abrahante J.E."/>
            <person name="Garbe J."/>
        </authorList>
    </citation>
    <scope>NUCLEOTIDE SEQUENCE</scope>
    <source>
        <strain evidence="1">Duluth1</strain>
        <tissue evidence="1">Whole animal</tissue>
    </source>
</reference>